<dbReference type="InterPro" id="IPR053058">
    <property type="entry name" value="Mulikevirus_tape_measure"/>
</dbReference>
<sequence>MARGVEIGRGYIAVDVDEGGARAALRSFVGFAGSAFKAAAASAAVLIGAAAKVGVEFNSMKEQATVAFNTLLGSGEKAKVFLEDLTKFAAQTPFELPGLIDNARSLLGVGLAADKVIPTMGALGNAAGALGLNQDAFNRVMIATVQAMGKGKLQGDELLQMVEAGIPVWNLLSKATGKTVPELQKLSEQGKLLSADVLPKLFDQMNKDYGGAMAAQSKTLAGQWSSLKDNARILAGSGFKPIFDEAKNVVGALGELAASDGAKKFAEDFAADLQKGIGAAKIFGTNLKAEFGDDARRVFRQLKESGGEAWASFKADGVPTLKALAQAAMSVLPALLQLAQAAGGVLVAVLKAAQTVLQAVADNADEFASGIQTAASVVGAIAGPAIKVFGAVLQVVADVLAAVVHLIGDLSGPLGVATGVVLASVVAWRLLSTVMGGVKTAVDAVKPSTIADAFGNASKKIDNAALSAGVMTEKFTGSATAGEKVATAGSRVGNALLKVGTVLPVVGLGVAALGGLFELTSQKARELERSAGDIAKGLVAGGSSAKQAAKDLAELEKKAADAQRELDEFYKLQRTNIEGGDAGVAAAQKQNLDDLRNAVGKAKTEYDNLVKSLGPVGVAQARVSQAQQDYNAAVQTYGPTSSQALSAQRLLVIETENLEKQQRQAADATRSHTQSLYELASQALAAANADLQLRQSRVAITEAQKAYTDAVKLHGISSNEAVQAELNLEASILRAAEAARQKAIADNAGKSSSDQAKAANAAYANELLRMASAAGDAAPASLQRLIGGLSAAELQALGAKVKIDAFGNAVISVPGQKDVKITAENAAALKEVAAVQDALSEAQRRAVITIQVRQARAATIGELPGGGMAFSNPSARVKAVGGAIRADGGAYTVGERGPEIIFPDRAGYVATATQSKSILDNLGRNPGKIEQNNYFTAPMDEAAYAAQASQRMAWLAKTGGR</sequence>
<name>A0A0N9HXC4_9PSEU</name>
<evidence type="ECO:0000313" key="4">
    <source>
        <dbReference type="Proteomes" id="UP000063699"/>
    </source>
</evidence>
<dbReference type="PANTHER" id="PTHR38812:SF2">
    <property type="entry name" value="MU-LIKE PROPHAGE FLUMU PROTEIN GP42"/>
    <property type="match status" value="1"/>
</dbReference>
<accession>A0A0N9HXC4</accession>
<dbReference type="STRING" id="860235.AOZ06_07835"/>
<protein>
    <recommendedName>
        <fullName evidence="2">Tape measure protein N-terminal domain-containing protein</fullName>
    </recommendedName>
</protein>
<dbReference type="NCBIfam" id="TIGR02675">
    <property type="entry name" value="tape_meas_nterm"/>
    <property type="match status" value="1"/>
</dbReference>
<evidence type="ECO:0000256" key="1">
    <source>
        <dbReference type="SAM" id="Coils"/>
    </source>
</evidence>
<evidence type="ECO:0000313" key="3">
    <source>
        <dbReference type="EMBL" id="ALG06854.1"/>
    </source>
</evidence>
<feature type="domain" description="Tape measure protein N-terminal" evidence="2">
    <location>
        <begin position="62"/>
        <end position="236"/>
    </location>
</feature>
<organism evidence="3 4">
    <name type="scientific">Kibdelosporangium phytohabitans</name>
    <dbReference type="NCBI Taxonomy" id="860235"/>
    <lineage>
        <taxon>Bacteria</taxon>
        <taxon>Bacillati</taxon>
        <taxon>Actinomycetota</taxon>
        <taxon>Actinomycetes</taxon>
        <taxon>Pseudonocardiales</taxon>
        <taxon>Pseudonocardiaceae</taxon>
        <taxon>Kibdelosporangium</taxon>
    </lineage>
</organism>
<dbReference type="InterPro" id="IPR013491">
    <property type="entry name" value="Tape_meas_N"/>
</dbReference>
<evidence type="ECO:0000259" key="2">
    <source>
        <dbReference type="Pfam" id="PF20155"/>
    </source>
</evidence>
<feature type="coiled-coil region" evidence="1">
    <location>
        <begin position="545"/>
        <end position="612"/>
    </location>
</feature>
<dbReference type="Proteomes" id="UP000063699">
    <property type="component" value="Chromosome"/>
</dbReference>
<dbReference type="AlphaFoldDB" id="A0A0N9HXC4"/>
<dbReference type="PANTHER" id="PTHR38812">
    <property type="entry name" value="MU-LIKE PROPHAGE FLUMU PROTEIN GP42"/>
    <property type="match status" value="1"/>
</dbReference>
<dbReference type="Pfam" id="PF20155">
    <property type="entry name" value="TMP_3"/>
    <property type="match status" value="1"/>
</dbReference>
<dbReference type="RefSeq" id="WP_054288826.1">
    <property type="nucleotide sequence ID" value="NZ_CP012752.1"/>
</dbReference>
<dbReference type="KEGG" id="kphy:AOZ06_07835"/>
<gene>
    <name evidence="3" type="ORF">AOZ06_07835</name>
</gene>
<dbReference type="OrthoDB" id="3765294at2"/>
<proteinExistence type="predicted"/>
<keyword evidence="1" id="KW-0175">Coiled coil</keyword>
<reference evidence="3 4" key="1">
    <citation type="submission" date="2015-07" db="EMBL/GenBank/DDBJ databases">
        <title>Genome sequencing of Kibdelosporangium phytohabitans.</title>
        <authorList>
            <person name="Qin S."/>
            <person name="Xing K."/>
        </authorList>
    </citation>
    <scope>NUCLEOTIDE SEQUENCE [LARGE SCALE GENOMIC DNA]</scope>
    <source>
        <strain evidence="3 4">KLBMP1111</strain>
    </source>
</reference>
<keyword evidence="4" id="KW-1185">Reference proteome</keyword>
<dbReference type="EMBL" id="CP012752">
    <property type="protein sequence ID" value="ALG06854.1"/>
    <property type="molecule type" value="Genomic_DNA"/>
</dbReference>